<organism evidence="2 3">
    <name type="scientific">Chryseobacterium camelliae</name>
    <dbReference type="NCBI Taxonomy" id="1265445"/>
    <lineage>
        <taxon>Bacteria</taxon>
        <taxon>Pseudomonadati</taxon>
        <taxon>Bacteroidota</taxon>
        <taxon>Flavobacteriia</taxon>
        <taxon>Flavobacteriales</taxon>
        <taxon>Weeksellaceae</taxon>
        <taxon>Chryseobacterium group</taxon>
        <taxon>Chryseobacterium</taxon>
    </lineage>
</organism>
<accession>A0ABU0TP23</accession>
<gene>
    <name evidence="2" type="ORF">QE404_003934</name>
</gene>
<dbReference type="InterPro" id="IPR038444">
    <property type="entry name" value="DUF465_sf"/>
</dbReference>
<comment type="caution">
    <text evidence="2">The sequence shown here is derived from an EMBL/GenBank/DDBJ whole genome shotgun (WGS) entry which is preliminary data.</text>
</comment>
<reference evidence="2 3" key="1">
    <citation type="submission" date="2023-07" db="EMBL/GenBank/DDBJ databases">
        <title>Functional and genomic diversity of the sorghum phyllosphere microbiome.</title>
        <authorList>
            <person name="Shade A."/>
        </authorList>
    </citation>
    <scope>NUCLEOTIDE SEQUENCE [LARGE SCALE GENOMIC DNA]</scope>
    <source>
        <strain evidence="2 3">SORGH_AS_1064</strain>
    </source>
</reference>
<evidence type="ECO:0000313" key="2">
    <source>
        <dbReference type="EMBL" id="MDQ1098787.1"/>
    </source>
</evidence>
<dbReference type="Proteomes" id="UP001225072">
    <property type="component" value="Unassembled WGS sequence"/>
</dbReference>
<feature type="coiled-coil region" evidence="1">
    <location>
        <begin position="18"/>
        <end position="55"/>
    </location>
</feature>
<dbReference type="EMBL" id="JAUTAL010000001">
    <property type="protein sequence ID" value="MDQ1098787.1"/>
    <property type="molecule type" value="Genomic_DNA"/>
</dbReference>
<keyword evidence="3" id="KW-1185">Reference proteome</keyword>
<evidence type="ECO:0000256" key="1">
    <source>
        <dbReference type="SAM" id="Coils"/>
    </source>
</evidence>
<proteinExistence type="predicted"/>
<name>A0ABU0TP23_9FLAO</name>
<keyword evidence="1" id="KW-0175">Coiled coil</keyword>
<evidence type="ECO:0000313" key="3">
    <source>
        <dbReference type="Proteomes" id="UP001225072"/>
    </source>
</evidence>
<protein>
    <submittedName>
        <fullName evidence="2">Uncharacterized protein YdcH (DUF465 family)</fullName>
    </submittedName>
</protein>
<dbReference type="Gene3D" id="6.10.280.50">
    <property type="match status" value="1"/>
</dbReference>
<sequence length="102" mass="12376">MPICRTLPFVPNIIYMKRQNKYRKFQLQEKNIEALEKENSRFKRVYSEYENMSNELWNLENSAGEPVPDDFINAMILQTSYLEDEIEDWLIRFNNQKADIKH</sequence>